<proteinExistence type="predicted"/>
<dbReference type="Proteomes" id="UP000886501">
    <property type="component" value="Unassembled WGS sequence"/>
</dbReference>
<accession>A0ACB6YY71</accession>
<name>A0ACB6YY71_THEGA</name>
<dbReference type="EMBL" id="MU118523">
    <property type="protein sequence ID" value="KAF9642341.1"/>
    <property type="molecule type" value="Genomic_DNA"/>
</dbReference>
<protein>
    <submittedName>
        <fullName evidence="1">Uncharacterized protein</fullName>
    </submittedName>
</protein>
<organism evidence="1 2">
    <name type="scientific">Thelephora ganbajun</name>
    <name type="common">Ganba fungus</name>
    <dbReference type="NCBI Taxonomy" id="370292"/>
    <lineage>
        <taxon>Eukaryota</taxon>
        <taxon>Fungi</taxon>
        <taxon>Dikarya</taxon>
        <taxon>Basidiomycota</taxon>
        <taxon>Agaricomycotina</taxon>
        <taxon>Agaricomycetes</taxon>
        <taxon>Thelephorales</taxon>
        <taxon>Thelephoraceae</taxon>
        <taxon>Thelephora</taxon>
    </lineage>
</organism>
<comment type="caution">
    <text evidence="1">The sequence shown here is derived from an EMBL/GenBank/DDBJ whole genome shotgun (WGS) entry which is preliminary data.</text>
</comment>
<evidence type="ECO:0000313" key="2">
    <source>
        <dbReference type="Proteomes" id="UP000886501"/>
    </source>
</evidence>
<gene>
    <name evidence="1" type="ORF">BDM02DRAFT_3124644</name>
</gene>
<reference evidence="1" key="1">
    <citation type="submission" date="2019-10" db="EMBL/GenBank/DDBJ databases">
        <authorList>
            <consortium name="DOE Joint Genome Institute"/>
            <person name="Kuo A."/>
            <person name="Miyauchi S."/>
            <person name="Kiss E."/>
            <person name="Drula E."/>
            <person name="Kohler A."/>
            <person name="Sanchez-Garcia M."/>
            <person name="Andreopoulos B."/>
            <person name="Barry K.W."/>
            <person name="Bonito G."/>
            <person name="Buee M."/>
            <person name="Carver A."/>
            <person name="Chen C."/>
            <person name="Cichocki N."/>
            <person name="Clum A."/>
            <person name="Culley D."/>
            <person name="Crous P.W."/>
            <person name="Fauchery L."/>
            <person name="Girlanda M."/>
            <person name="Hayes R."/>
            <person name="Keri Z."/>
            <person name="Labutti K."/>
            <person name="Lipzen A."/>
            <person name="Lombard V."/>
            <person name="Magnuson J."/>
            <person name="Maillard F."/>
            <person name="Morin E."/>
            <person name="Murat C."/>
            <person name="Nolan M."/>
            <person name="Ohm R."/>
            <person name="Pangilinan J."/>
            <person name="Pereira M."/>
            <person name="Perotto S."/>
            <person name="Peter M."/>
            <person name="Riley R."/>
            <person name="Sitrit Y."/>
            <person name="Stielow B."/>
            <person name="Szollosi G."/>
            <person name="Zifcakova L."/>
            <person name="Stursova M."/>
            <person name="Spatafora J.W."/>
            <person name="Tedersoo L."/>
            <person name="Vaario L.-M."/>
            <person name="Yamada A."/>
            <person name="Yan M."/>
            <person name="Wang P."/>
            <person name="Xu J."/>
            <person name="Bruns T."/>
            <person name="Baldrian P."/>
            <person name="Vilgalys R."/>
            <person name="Henrissat B."/>
            <person name="Grigoriev I.V."/>
            <person name="Hibbett D."/>
            <person name="Nagy L.G."/>
            <person name="Martin F.M."/>
        </authorList>
    </citation>
    <scope>NUCLEOTIDE SEQUENCE</scope>
    <source>
        <strain evidence="1">P2</strain>
    </source>
</reference>
<sequence>MASTLDNLLSSAQEVHVYFDNLELWFEGTDETDCYAVCVSNKRSETWLRLFEYLYVDGDCLPVTFSSNGNARLPDPQLLALHAGCVLVVRISCVAETLNELECDVEGLRVLGCTRENLWG</sequence>
<evidence type="ECO:0000313" key="1">
    <source>
        <dbReference type="EMBL" id="KAF9642341.1"/>
    </source>
</evidence>
<keyword evidence="2" id="KW-1185">Reference proteome</keyword>
<reference evidence="1" key="2">
    <citation type="journal article" date="2020" name="Nat. Commun.">
        <title>Large-scale genome sequencing of mycorrhizal fungi provides insights into the early evolution of symbiotic traits.</title>
        <authorList>
            <person name="Miyauchi S."/>
            <person name="Kiss E."/>
            <person name="Kuo A."/>
            <person name="Drula E."/>
            <person name="Kohler A."/>
            <person name="Sanchez-Garcia M."/>
            <person name="Morin E."/>
            <person name="Andreopoulos B."/>
            <person name="Barry K.W."/>
            <person name="Bonito G."/>
            <person name="Buee M."/>
            <person name="Carver A."/>
            <person name="Chen C."/>
            <person name="Cichocki N."/>
            <person name="Clum A."/>
            <person name="Culley D."/>
            <person name="Crous P.W."/>
            <person name="Fauchery L."/>
            <person name="Girlanda M."/>
            <person name="Hayes R.D."/>
            <person name="Keri Z."/>
            <person name="LaButti K."/>
            <person name="Lipzen A."/>
            <person name="Lombard V."/>
            <person name="Magnuson J."/>
            <person name="Maillard F."/>
            <person name="Murat C."/>
            <person name="Nolan M."/>
            <person name="Ohm R.A."/>
            <person name="Pangilinan J."/>
            <person name="Pereira M.F."/>
            <person name="Perotto S."/>
            <person name="Peter M."/>
            <person name="Pfister S."/>
            <person name="Riley R."/>
            <person name="Sitrit Y."/>
            <person name="Stielow J.B."/>
            <person name="Szollosi G."/>
            <person name="Zifcakova L."/>
            <person name="Stursova M."/>
            <person name="Spatafora J.W."/>
            <person name="Tedersoo L."/>
            <person name="Vaario L.M."/>
            <person name="Yamada A."/>
            <person name="Yan M."/>
            <person name="Wang P."/>
            <person name="Xu J."/>
            <person name="Bruns T."/>
            <person name="Baldrian P."/>
            <person name="Vilgalys R."/>
            <person name="Dunand C."/>
            <person name="Henrissat B."/>
            <person name="Grigoriev I.V."/>
            <person name="Hibbett D."/>
            <person name="Nagy L.G."/>
            <person name="Martin F.M."/>
        </authorList>
    </citation>
    <scope>NUCLEOTIDE SEQUENCE</scope>
    <source>
        <strain evidence="1">P2</strain>
    </source>
</reference>